<dbReference type="PROSITE" id="PS50297">
    <property type="entry name" value="ANK_REP_REGION"/>
    <property type="match status" value="1"/>
</dbReference>
<accession>A0A814I7C8</accession>
<dbReference type="Proteomes" id="UP000681722">
    <property type="component" value="Unassembled WGS sequence"/>
</dbReference>
<evidence type="ECO:0000313" key="4">
    <source>
        <dbReference type="EMBL" id="CAF3790629.1"/>
    </source>
</evidence>
<keyword evidence="1" id="KW-0040">ANK repeat</keyword>
<dbReference type="SUPFAM" id="SSF48403">
    <property type="entry name" value="Ankyrin repeat"/>
    <property type="match status" value="1"/>
</dbReference>
<dbReference type="Gene3D" id="1.25.40.20">
    <property type="entry name" value="Ankyrin repeat-containing domain"/>
    <property type="match status" value="1"/>
</dbReference>
<name>A0A814I7C8_9BILA</name>
<feature type="repeat" description="ANK" evidence="1">
    <location>
        <begin position="64"/>
        <end position="96"/>
    </location>
</feature>
<dbReference type="Proteomes" id="UP000677228">
    <property type="component" value="Unassembled WGS sequence"/>
</dbReference>
<dbReference type="InterPro" id="IPR036770">
    <property type="entry name" value="Ankyrin_rpt-contain_sf"/>
</dbReference>
<dbReference type="OrthoDB" id="496981at2759"/>
<protein>
    <recommendedName>
        <fullName evidence="7">Ankyrin repeat domain-containing protein</fullName>
    </recommendedName>
</protein>
<dbReference type="AlphaFoldDB" id="A0A814I7C8"/>
<evidence type="ECO:0000313" key="3">
    <source>
        <dbReference type="EMBL" id="CAF1108030.1"/>
    </source>
</evidence>
<dbReference type="PROSITE" id="PS50088">
    <property type="entry name" value="ANK_REPEAT"/>
    <property type="match status" value="1"/>
</dbReference>
<evidence type="ECO:0000313" key="5">
    <source>
        <dbReference type="EMBL" id="CAF3873316.1"/>
    </source>
</evidence>
<proteinExistence type="predicted"/>
<dbReference type="EMBL" id="CAJOBA010012079">
    <property type="protein sequence ID" value="CAF3873316.1"/>
    <property type="molecule type" value="Genomic_DNA"/>
</dbReference>
<evidence type="ECO:0000256" key="1">
    <source>
        <dbReference type="PROSITE-ProRule" id="PRU00023"/>
    </source>
</evidence>
<evidence type="ECO:0008006" key="7">
    <source>
        <dbReference type="Google" id="ProtNLM"/>
    </source>
</evidence>
<comment type="caution">
    <text evidence="2">The sequence shown here is derived from an EMBL/GenBank/DDBJ whole genome shotgun (WGS) entry which is preliminary data.</text>
</comment>
<keyword evidence="6" id="KW-1185">Reference proteome</keyword>
<gene>
    <name evidence="2" type="ORF">GPM918_LOCUS14683</name>
    <name evidence="3" type="ORF">OVA965_LOCUS19623</name>
    <name evidence="4" type="ORF">SRO942_LOCUS14683</name>
    <name evidence="5" type="ORF">TMI583_LOCUS19727</name>
</gene>
<dbReference type="Proteomes" id="UP000663829">
    <property type="component" value="Unassembled WGS sequence"/>
</dbReference>
<dbReference type="EMBL" id="CAJOBC010003573">
    <property type="protein sequence ID" value="CAF3790629.1"/>
    <property type="molecule type" value="Genomic_DNA"/>
</dbReference>
<dbReference type="EMBL" id="CAJNOK010010168">
    <property type="protein sequence ID" value="CAF1108030.1"/>
    <property type="molecule type" value="Genomic_DNA"/>
</dbReference>
<evidence type="ECO:0000313" key="2">
    <source>
        <dbReference type="EMBL" id="CAF1019110.1"/>
    </source>
</evidence>
<organism evidence="2 6">
    <name type="scientific">Didymodactylos carnosus</name>
    <dbReference type="NCBI Taxonomy" id="1234261"/>
    <lineage>
        <taxon>Eukaryota</taxon>
        <taxon>Metazoa</taxon>
        <taxon>Spiralia</taxon>
        <taxon>Gnathifera</taxon>
        <taxon>Rotifera</taxon>
        <taxon>Eurotatoria</taxon>
        <taxon>Bdelloidea</taxon>
        <taxon>Philodinida</taxon>
        <taxon>Philodinidae</taxon>
        <taxon>Didymodactylos</taxon>
    </lineage>
</organism>
<evidence type="ECO:0000313" key="6">
    <source>
        <dbReference type="Proteomes" id="UP000663829"/>
    </source>
</evidence>
<dbReference type="EMBL" id="CAJNOQ010003573">
    <property type="protein sequence ID" value="CAF1019110.1"/>
    <property type="molecule type" value="Genomic_DNA"/>
</dbReference>
<reference evidence="2" key="1">
    <citation type="submission" date="2021-02" db="EMBL/GenBank/DDBJ databases">
        <authorList>
            <person name="Nowell W R."/>
        </authorList>
    </citation>
    <scope>NUCLEOTIDE SEQUENCE</scope>
</reference>
<dbReference type="Proteomes" id="UP000682733">
    <property type="component" value="Unassembled WGS sequence"/>
</dbReference>
<dbReference type="InterPro" id="IPR002110">
    <property type="entry name" value="Ankyrin_rpt"/>
</dbReference>
<sequence length="131" mass="14983">MRFIYIFQVCNGICIEIIIIHQKNVYISFDAPSKFYFAYRNNDAAVTALLKTASLDEINGLMPDGSIQLHAATYHGNNDIVKLLPDHGASRTLKNRYNYTPDDEAKMDDTKRLFQRITENNRFIGHTGPIE</sequence>